<name>A0ABN0QGH4_9FLAO</name>
<gene>
    <name evidence="1" type="ORF">FSS13T_14630</name>
</gene>
<accession>A0ABN0QGH4</accession>
<protein>
    <submittedName>
        <fullName evidence="1">Two-component response regulator</fullName>
    </submittedName>
</protein>
<keyword evidence="2" id="KW-1185">Reference proteome</keyword>
<dbReference type="Proteomes" id="UP000018234">
    <property type="component" value="Unassembled WGS sequence"/>
</dbReference>
<dbReference type="Gene3D" id="3.40.50.2300">
    <property type="match status" value="1"/>
</dbReference>
<dbReference type="InterPro" id="IPR011006">
    <property type="entry name" value="CheY-like_superfamily"/>
</dbReference>
<organism evidence="1 2">
    <name type="scientific">Flavobacterium saliperosum S13</name>
    <dbReference type="NCBI Taxonomy" id="1341155"/>
    <lineage>
        <taxon>Bacteria</taxon>
        <taxon>Pseudomonadati</taxon>
        <taxon>Bacteroidota</taxon>
        <taxon>Flavobacteriia</taxon>
        <taxon>Flavobacteriales</taxon>
        <taxon>Flavobacteriaceae</taxon>
        <taxon>Flavobacterium</taxon>
    </lineage>
</organism>
<proteinExistence type="predicted"/>
<sequence length="66" mass="7653">MDGFGFLKHFDSLPKTIKNFCRIYMLSSSIDPSDFKRALDYNYVVDYLIKPPTVDSIQNIMKGNEN</sequence>
<reference evidence="1 2" key="1">
    <citation type="submission" date="2013-08" db="EMBL/GenBank/DDBJ databases">
        <title>Flavobacterium saliperosum type strain genome sequencing.</title>
        <authorList>
            <person name="Lee K."/>
            <person name="Yi H."/>
            <person name="Park S."/>
            <person name="Chun J."/>
        </authorList>
    </citation>
    <scope>NUCLEOTIDE SEQUENCE [LARGE SCALE GENOMIC DNA]</scope>
    <source>
        <strain evidence="1 2">S13</strain>
    </source>
</reference>
<evidence type="ECO:0000313" key="2">
    <source>
        <dbReference type="Proteomes" id="UP000018234"/>
    </source>
</evidence>
<comment type="caution">
    <text evidence="1">The sequence shown here is derived from an EMBL/GenBank/DDBJ whole genome shotgun (WGS) entry which is preliminary data.</text>
</comment>
<dbReference type="EMBL" id="AVFO01000027">
    <property type="protein sequence ID" value="ESU25673.1"/>
    <property type="molecule type" value="Genomic_DNA"/>
</dbReference>
<evidence type="ECO:0000313" key="1">
    <source>
        <dbReference type="EMBL" id="ESU25673.1"/>
    </source>
</evidence>
<dbReference type="SUPFAM" id="SSF52172">
    <property type="entry name" value="CheY-like"/>
    <property type="match status" value="1"/>
</dbReference>